<dbReference type="Proteomes" id="UP000528322">
    <property type="component" value="Unassembled WGS sequence"/>
</dbReference>
<dbReference type="PRINTS" id="PR01041">
    <property type="entry name" value="TRNASYNTHMET"/>
</dbReference>
<dbReference type="AlphaFoldDB" id="A0A7W7Y500"/>
<dbReference type="NCBIfam" id="NF008900">
    <property type="entry name" value="PRK12267.1"/>
    <property type="match status" value="1"/>
</dbReference>
<evidence type="ECO:0000256" key="4">
    <source>
        <dbReference type="ARBA" id="ARBA00022490"/>
    </source>
</evidence>
<keyword evidence="6 13" id="KW-0436">Ligase</keyword>
<dbReference type="InterPro" id="IPR033911">
    <property type="entry name" value="MetRS_core"/>
</dbReference>
<dbReference type="GO" id="GO:0005737">
    <property type="term" value="C:cytoplasm"/>
    <property type="evidence" value="ECO:0007669"/>
    <property type="project" value="UniProtKB-SubCell"/>
</dbReference>
<keyword evidence="9 13" id="KW-0694">RNA-binding</keyword>
<evidence type="ECO:0000256" key="1">
    <source>
        <dbReference type="ARBA" id="ARBA00003314"/>
    </source>
</evidence>
<evidence type="ECO:0000256" key="3">
    <source>
        <dbReference type="ARBA" id="ARBA00011738"/>
    </source>
</evidence>
<dbReference type="InterPro" id="IPR002547">
    <property type="entry name" value="tRNA-bd_dom"/>
</dbReference>
<dbReference type="FunFam" id="2.170.220.10:FF:000002">
    <property type="entry name" value="Methionine--tRNA ligase"/>
    <property type="match status" value="1"/>
</dbReference>
<sequence>MSQTYYVTTPIYYVNDVPHIGHAYTTVACDVAARYHRLAGKDVMFLTGTDEHGMKIERAATANGQTPIELASRVVKRFQELWQVMDISHDDFIRTTEDRHKAGVHKLFCQLKDQGDIYLGEYEGWYCTPCESFWTETQVGESCLCPDCGRPVEKLKEQSYFFRMSKYAQPLLEHIRQHPEFIQPESRRNEIVRFVESGLRDLSISRTTFDWGIKVPDDSDHVLYVWFDALSNYMTAIGYGTDEEKFQRYWPASVHVVGKDILRFHTVYWPTFLMAAGIELPRQVFAHGWWTVEGKKMSKSLMNAVDPATLVEQFGVDAIRYFLMREVPFGLDGDFSMQALVGRINSDLANDLGNLLNRISGMIFRYFDGTIPPAPASSTQREAQLISATAERISGYRSDMEHMAFNRALMKVWELISSYNKYIVETEPWTLHKAGKTEELQTVLATVAEGMRIIANATWPFMPGSSERILQALGCELEGNLEFDYSASSRTMQQMPVLFSRVEDIPVIAEEGEGEEESTPRIDFDTFLQVSIKAGRIVGCQKVPKSSKLLKLEVDLGEGRLRTIVSGIAQSYSPEDLLDKNVSVIANLKPAKLMGIESEGMILAAKTAKNRFEVPFLSEQVKPGTDIR</sequence>
<evidence type="ECO:0000256" key="7">
    <source>
        <dbReference type="ARBA" id="ARBA00022741"/>
    </source>
</evidence>
<keyword evidence="13" id="KW-0479">Metal-binding</keyword>
<evidence type="ECO:0000256" key="9">
    <source>
        <dbReference type="ARBA" id="ARBA00022884"/>
    </source>
</evidence>
<dbReference type="Pfam" id="PF19303">
    <property type="entry name" value="Anticodon_3"/>
    <property type="match status" value="1"/>
</dbReference>
<feature type="binding site" evidence="13">
    <location>
        <position position="145"/>
    </location>
    <ligand>
        <name>Zn(2+)</name>
        <dbReference type="ChEBI" id="CHEBI:29105"/>
    </ligand>
</feature>
<keyword evidence="10 13" id="KW-0648">Protein biosynthesis</keyword>
<dbReference type="InterPro" id="IPR004495">
    <property type="entry name" value="Met-tRNA-synth_bsu_C"/>
</dbReference>
<accession>A0A7W7Y500</accession>
<comment type="subcellular location">
    <subcellularLocation>
        <location evidence="2 13">Cytoplasm</location>
    </subcellularLocation>
</comment>
<organism evidence="15 16">
    <name type="scientific">Desulfurispira natronophila</name>
    <dbReference type="NCBI Taxonomy" id="682562"/>
    <lineage>
        <taxon>Bacteria</taxon>
        <taxon>Pseudomonadati</taxon>
        <taxon>Chrysiogenota</taxon>
        <taxon>Chrysiogenia</taxon>
        <taxon>Chrysiogenales</taxon>
        <taxon>Chrysiogenaceae</taxon>
        <taxon>Desulfurispira</taxon>
    </lineage>
</organism>
<keyword evidence="16" id="KW-1185">Reference proteome</keyword>
<dbReference type="RefSeq" id="WP_183732229.1">
    <property type="nucleotide sequence ID" value="NZ_JACHID010000008.1"/>
</dbReference>
<feature type="domain" description="TRNA-binding" evidence="14">
    <location>
        <begin position="526"/>
        <end position="628"/>
    </location>
</feature>
<dbReference type="HAMAP" id="MF_01228">
    <property type="entry name" value="Met_tRNA_synth_type2"/>
    <property type="match status" value="1"/>
</dbReference>
<gene>
    <name evidence="13" type="primary">metG</name>
    <name evidence="15" type="ORF">HNR37_001509</name>
</gene>
<dbReference type="GO" id="GO:0046872">
    <property type="term" value="F:metal ion binding"/>
    <property type="evidence" value="ECO:0007669"/>
    <property type="project" value="UniProtKB-KW"/>
</dbReference>
<keyword evidence="8 13" id="KW-0067">ATP-binding</keyword>
<evidence type="ECO:0000256" key="2">
    <source>
        <dbReference type="ARBA" id="ARBA00004496"/>
    </source>
</evidence>
<evidence type="ECO:0000256" key="6">
    <source>
        <dbReference type="ARBA" id="ARBA00022598"/>
    </source>
</evidence>
<dbReference type="Pfam" id="PF09334">
    <property type="entry name" value="tRNA-synt_1g"/>
    <property type="match status" value="1"/>
</dbReference>
<dbReference type="SUPFAM" id="SSF47323">
    <property type="entry name" value="Anticodon-binding domain of a subclass of class I aminoacyl-tRNA synthetases"/>
    <property type="match status" value="1"/>
</dbReference>
<comment type="cofactor">
    <cofactor evidence="13">
        <name>Zn(2+)</name>
        <dbReference type="ChEBI" id="CHEBI:29105"/>
    </cofactor>
    <text evidence="13">Binds 1 zinc ion per subunit.</text>
</comment>
<feature type="binding site" evidence="13">
    <location>
        <position position="127"/>
    </location>
    <ligand>
        <name>Zn(2+)</name>
        <dbReference type="ChEBI" id="CHEBI:29105"/>
    </ligand>
</feature>
<keyword evidence="5 13" id="KW-0820">tRNA-binding</keyword>
<evidence type="ECO:0000256" key="13">
    <source>
        <dbReference type="HAMAP-Rule" id="MF_01228"/>
    </source>
</evidence>
<evidence type="ECO:0000256" key="5">
    <source>
        <dbReference type="ARBA" id="ARBA00022555"/>
    </source>
</evidence>
<dbReference type="NCBIfam" id="TIGR00398">
    <property type="entry name" value="metG"/>
    <property type="match status" value="1"/>
</dbReference>
<dbReference type="InterPro" id="IPR014758">
    <property type="entry name" value="Met-tRNA_synth"/>
</dbReference>
<reference evidence="15 16" key="1">
    <citation type="submission" date="2020-08" db="EMBL/GenBank/DDBJ databases">
        <title>Genomic Encyclopedia of Type Strains, Phase IV (KMG-IV): sequencing the most valuable type-strain genomes for metagenomic binning, comparative biology and taxonomic classification.</title>
        <authorList>
            <person name="Goeker M."/>
        </authorList>
    </citation>
    <scope>NUCLEOTIDE SEQUENCE [LARGE SCALE GENOMIC DNA]</scope>
    <source>
        <strain evidence="15 16">DSM 22071</strain>
    </source>
</reference>
<evidence type="ECO:0000259" key="14">
    <source>
        <dbReference type="PROSITE" id="PS50886"/>
    </source>
</evidence>
<dbReference type="InterPro" id="IPR009080">
    <property type="entry name" value="tRNAsynth_Ia_anticodon-bd"/>
</dbReference>
<dbReference type="PANTHER" id="PTHR43326">
    <property type="entry name" value="METHIONYL-TRNA SYNTHETASE"/>
    <property type="match status" value="1"/>
</dbReference>
<keyword evidence="4 13" id="KW-0963">Cytoplasm</keyword>
<feature type="binding site" evidence="13">
    <location>
        <position position="295"/>
    </location>
    <ligand>
        <name>ATP</name>
        <dbReference type="ChEBI" id="CHEBI:30616"/>
    </ligand>
</feature>
<dbReference type="Gene3D" id="1.10.730.10">
    <property type="entry name" value="Isoleucyl-tRNA Synthetase, Domain 1"/>
    <property type="match status" value="1"/>
</dbReference>
<dbReference type="GO" id="GO:0000049">
    <property type="term" value="F:tRNA binding"/>
    <property type="evidence" value="ECO:0007669"/>
    <property type="project" value="UniProtKB-UniRule"/>
</dbReference>
<feature type="short sequence motif" description="'KMSKS' region" evidence="13">
    <location>
        <begin position="296"/>
        <end position="300"/>
    </location>
</feature>
<dbReference type="CDD" id="cd00814">
    <property type="entry name" value="MetRS_core"/>
    <property type="match status" value="1"/>
</dbReference>
<feature type="binding site" evidence="13">
    <location>
        <position position="148"/>
    </location>
    <ligand>
        <name>Zn(2+)</name>
        <dbReference type="ChEBI" id="CHEBI:29105"/>
    </ligand>
</feature>
<dbReference type="Pfam" id="PF01588">
    <property type="entry name" value="tRNA_bind"/>
    <property type="match status" value="1"/>
</dbReference>
<dbReference type="InterPro" id="IPR012340">
    <property type="entry name" value="NA-bd_OB-fold"/>
</dbReference>
<comment type="similarity">
    <text evidence="13">Belongs to the class-I aminoacyl-tRNA synthetase family. MetG type 2A subfamily.</text>
</comment>
<dbReference type="InterPro" id="IPR041872">
    <property type="entry name" value="Anticodon_Met"/>
</dbReference>
<keyword evidence="11 13" id="KW-0030">Aminoacyl-tRNA synthetase</keyword>
<evidence type="ECO:0000256" key="12">
    <source>
        <dbReference type="ARBA" id="ARBA00047364"/>
    </source>
</evidence>
<evidence type="ECO:0000256" key="11">
    <source>
        <dbReference type="ARBA" id="ARBA00023146"/>
    </source>
</evidence>
<feature type="binding site" evidence="13">
    <location>
        <position position="130"/>
    </location>
    <ligand>
        <name>Zn(2+)</name>
        <dbReference type="ChEBI" id="CHEBI:29105"/>
    </ligand>
</feature>
<dbReference type="CDD" id="cd07957">
    <property type="entry name" value="Anticodon_Ia_Met"/>
    <property type="match status" value="1"/>
</dbReference>
<dbReference type="GO" id="GO:0006431">
    <property type="term" value="P:methionyl-tRNA aminoacylation"/>
    <property type="evidence" value="ECO:0007669"/>
    <property type="project" value="UniProtKB-UniRule"/>
</dbReference>
<dbReference type="Gene3D" id="2.40.50.140">
    <property type="entry name" value="Nucleic acid-binding proteins"/>
    <property type="match status" value="1"/>
</dbReference>
<evidence type="ECO:0000313" key="15">
    <source>
        <dbReference type="EMBL" id="MBB5022181.1"/>
    </source>
</evidence>
<protein>
    <recommendedName>
        <fullName evidence="13">Methionine--tRNA ligase</fullName>
        <ecNumber evidence="13">6.1.1.10</ecNumber>
    </recommendedName>
    <alternativeName>
        <fullName evidence="13">Methionyl-tRNA synthetase</fullName>
        <shortName evidence="13">MetRS</shortName>
    </alternativeName>
</protein>
<feature type="short sequence motif" description="'HIGH' region" evidence="13">
    <location>
        <begin position="12"/>
        <end position="22"/>
    </location>
</feature>
<dbReference type="InterPro" id="IPR023457">
    <property type="entry name" value="Met-tRNA_synth_2"/>
</dbReference>
<dbReference type="InterPro" id="IPR015413">
    <property type="entry name" value="Methionyl/Leucyl_tRNA_Synth"/>
</dbReference>
<dbReference type="NCBIfam" id="TIGR00399">
    <property type="entry name" value="metG_C_term"/>
    <property type="match status" value="1"/>
</dbReference>
<dbReference type="CDD" id="cd02800">
    <property type="entry name" value="tRNA_bind_EcMetRS_like"/>
    <property type="match status" value="1"/>
</dbReference>
<dbReference type="GO" id="GO:0005524">
    <property type="term" value="F:ATP binding"/>
    <property type="evidence" value="ECO:0007669"/>
    <property type="project" value="UniProtKB-UniRule"/>
</dbReference>
<comment type="catalytic activity">
    <reaction evidence="12 13">
        <text>tRNA(Met) + L-methionine + ATP = L-methionyl-tRNA(Met) + AMP + diphosphate</text>
        <dbReference type="Rhea" id="RHEA:13481"/>
        <dbReference type="Rhea" id="RHEA-COMP:9667"/>
        <dbReference type="Rhea" id="RHEA-COMP:9698"/>
        <dbReference type="ChEBI" id="CHEBI:30616"/>
        <dbReference type="ChEBI" id="CHEBI:33019"/>
        <dbReference type="ChEBI" id="CHEBI:57844"/>
        <dbReference type="ChEBI" id="CHEBI:78442"/>
        <dbReference type="ChEBI" id="CHEBI:78530"/>
        <dbReference type="ChEBI" id="CHEBI:456215"/>
        <dbReference type="EC" id="6.1.1.10"/>
    </reaction>
</comment>
<dbReference type="EC" id="6.1.1.10" evidence="13"/>
<dbReference type="GO" id="GO:0004825">
    <property type="term" value="F:methionine-tRNA ligase activity"/>
    <property type="evidence" value="ECO:0007669"/>
    <property type="project" value="UniProtKB-UniRule"/>
</dbReference>
<dbReference type="PANTHER" id="PTHR43326:SF1">
    <property type="entry name" value="METHIONINE--TRNA LIGASE, MITOCHONDRIAL"/>
    <property type="match status" value="1"/>
</dbReference>
<dbReference type="InterPro" id="IPR014729">
    <property type="entry name" value="Rossmann-like_a/b/a_fold"/>
</dbReference>
<comment type="subunit">
    <text evidence="3 13">Homodimer.</text>
</comment>
<comment type="function">
    <text evidence="1 13">Is required not only for elongation of protein synthesis but also for the initiation of all mRNA translation through initiator tRNA(fMet) aminoacylation.</text>
</comment>
<keyword evidence="13" id="KW-0862">Zinc</keyword>
<evidence type="ECO:0000313" key="16">
    <source>
        <dbReference type="Proteomes" id="UP000528322"/>
    </source>
</evidence>
<comment type="caution">
    <text evidence="15">The sequence shown here is derived from an EMBL/GenBank/DDBJ whole genome shotgun (WGS) entry which is preliminary data.</text>
</comment>
<name>A0A7W7Y500_9BACT</name>
<dbReference type="Gene3D" id="2.170.220.10">
    <property type="match status" value="1"/>
</dbReference>
<dbReference type="SUPFAM" id="SSF52374">
    <property type="entry name" value="Nucleotidylyl transferase"/>
    <property type="match status" value="1"/>
</dbReference>
<evidence type="ECO:0000256" key="8">
    <source>
        <dbReference type="ARBA" id="ARBA00022840"/>
    </source>
</evidence>
<keyword evidence="7 13" id="KW-0547">Nucleotide-binding</keyword>
<dbReference type="EMBL" id="JACHID010000008">
    <property type="protein sequence ID" value="MBB5022181.1"/>
    <property type="molecule type" value="Genomic_DNA"/>
</dbReference>
<dbReference type="PROSITE" id="PS50886">
    <property type="entry name" value="TRBD"/>
    <property type="match status" value="1"/>
</dbReference>
<dbReference type="SUPFAM" id="SSF50249">
    <property type="entry name" value="Nucleic acid-binding proteins"/>
    <property type="match status" value="1"/>
</dbReference>
<evidence type="ECO:0000256" key="10">
    <source>
        <dbReference type="ARBA" id="ARBA00022917"/>
    </source>
</evidence>
<proteinExistence type="inferred from homology"/>
<dbReference type="Gene3D" id="3.40.50.620">
    <property type="entry name" value="HUPs"/>
    <property type="match status" value="1"/>
</dbReference>